<name>A0AA48HEA5_9ALTE</name>
<protein>
    <submittedName>
        <fullName evidence="1">Uncharacterized protein</fullName>
    </submittedName>
</protein>
<dbReference type="AlphaFoldDB" id="A0AA48HEA5"/>
<gene>
    <name evidence="1" type="ORF">MACH26_02670</name>
</gene>
<evidence type="ECO:0000313" key="2">
    <source>
        <dbReference type="Proteomes" id="UP001333710"/>
    </source>
</evidence>
<evidence type="ECO:0000313" key="1">
    <source>
        <dbReference type="EMBL" id="BDX04746.1"/>
    </source>
</evidence>
<dbReference type="Proteomes" id="UP001333710">
    <property type="component" value="Chromosome"/>
</dbReference>
<proteinExistence type="predicted"/>
<dbReference type="KEGG" id="pmaw:MACH26_02670"/>
<sequence>MGWIKLEATAIWTVGFAKILADIIVRKNNSVHFMNLLKSASRKGGILVEQITDSKYCGANPTLCML</sequence>
<organism evidence="1 2">
    <name type="scientific">Planctobacterium marinum</name>
    <dbReference type="NCBI Taxonomy" id="1631968"/>
    <lineage>
        <taxon>Bacteria</taxon>
        <taxon>Pseudomonadati</taxon>
        <taxon>Pseudomonadota</taxon>
        <taxon>Gammaproteobacteria</taxon>
        <taxon>Alteromonadales</taxon>
        <taxon>Alteromonadaceae</taxon>
        <taxon>Planctobacterium</taxon>
    </lineage>
</organism>
<dbReference type="EMBL" id="AP027272">
    <property type="protein sequence ID" value="BDX04746.1"/>
    <property type="molecule type" value="Genomic_DNA"/>
</dbReference>
<reference evidence="1" key="1">
    <citation type="submission" date="2023-01" db="EMBL/GenBank/DDBJ databases">
        <title>Complete genome sequence of Planctobacterium marinum strain Dej080120_11.</title>
        <authorList>
            <person name="Ueki S."/>
            <person name="Maruyama F."/>
        </authorList>
    </citation>
    <scope>NUCLEOTIDE SEQUENCE</scope>
    <source>
        <strain evidence="1">Dej080120_11</strain>
    </source>
</reference>
<keyword evidence="2" id="KW-1185">Reference proteome</keyword>
<accession>A0AA48HEA5</accession>